<dbReference type="Pfam" id="PF00795">
    <property type="entry name" value="CN_hydrolase"/>
    <property type="match status" value="1"/>
</dbReference>
<protein>
    <submittedName>
        <fullName evidence="3">GNAT family N-acetyltransferase</fullName>
    </submittedName>
</protein>
<dbReference type="CDD" id="cd04301">
    <property type="entry name" value="NAT_SF"/>
    <property type="match status" value="1"/>
</dbReference>
<dbReference type="AlphaFoldDB" id="A0AAW3ZMQ4"/>
<evidence type="ECO:0000259" key="2">
    <source>
        <dbReference type="PROSITE" id="PS51186"/>
    </source>
</evidence>
<keyword evidence="4" id="KW-1185">Reference proteome</keyword>
<dbReference type="InterPro" id="IPR003010">
    <property type="entry name" value="C-N_Hydrolase"/>
</dbReference>
<reference evidence="3 4" key="1">
    <citation type="submission" date="2020-09" db="EMBL/GenBank/DDBJ databases">
        <title>Pseudoxanthomonas sp. CAU 1598 isolated from sand of Yaerae Beach.</title>
        <authorList>
            <person name="Kim W."/>
        </authorList>
    </citation>
    <scope>NUCLEOTIDE SEQUENCE [LARGE SCALE GENOMIC DNA]</scope>
    <source>
        <strain evidence="3 4">CAU 1598</strain>
    </source>
</reference>
<gene>
    <name evidence="3" type="ORF">IFO71_13540</name>
</gene>
<dbReference type="CDD" id="cd07574">
    <property type="entry name" value="nitrilase_Rim1_like"/>
    <property type="match status" value="1"/>
</dbReference>
<dbReference type="PROSITE" id="PS50263">
    <property type="entry name" value="CN_HYDROLASE"/>
    <property type="match status" value="1"/>
</dbReference>
<dbReference type="PROSITE" id="PS51186">
    <property type="entry name" value="GNAT"/>
    <property type="match status" value="1"/>
</dbReference>
<evidence type="ECO:0000313" key="4">
    <source>
        <dbReference type="Proteomes" id="UP000613768"/>
    </source>
</evidence>
<dbReference type="InterPro" id="IPR036526">
    <property type="entry name" value="C-N_Hydrolase_sf"/>
</dbReference>
<proteinExistence type="predicted"/>
<dbReference type="InterPro" id="IPR016181">
    <property type="entry name" value="Acyl_CoA_acyltransferase"/>
</dbReference>
<feature type="domain" description="CN hydrolase" evidence="1">
    <location>
        <begin position="232"/>
        <end position="487"/>
    </location>
</feature>
<dbReference type="Gene3D" id="3.40.630.30">
    <property type="match status" value="1"/>
</dbReference>
<sequence length="520" mass="58964">MSETIHAHEDRRETRVEVRNLKLEDYESMAEVTRRAYAGIGGLPWGLQHIGKLLDLFPEGQLCVTVDGQPVGFALALIVDYGKFGDAHSYEDITGKLSFSTFDRDGDVLYGLDLMVDSEYRNMRIGRRLYDARKALCENLNLRAIVAGGRIPGYAEHADSLTPKQYIERVSMKDLYDPVLSFQIANGFHVRKVLTNYLHFDKESKAYATLIEWNNIYYQEKPDLLKRQRSLVRIGLVQWQMRPIDSLESLLKQTEFFVDALASVRSDFILFPELFHMPLMAQFGDVPPSVAIRKLAEFTPQIIDKLSSMAVEYNANIIAGSFPELEDGGLYNAAYLLRRDGSRGYQRKIHITPGERRWWGMRPGKHLRAFDTDCGKIGILICYDSEFPELPRLLAEQGVQILFVPFLTEMLNGYQRVRLCTRARAIENECYVAIAGAVGNLPKVQASDTHYAQSAVFTPSDFAFPSDSIIAEAAPNAEALLVAEVNLDLLKTLHEHGTVTTMKDRLPHLYRLDWVGERDS</sequence>
<dbReference type="Gene3D" id="3.60.110.10">
    <property type="entry name" value="Carbon-nitrogen hydrolase"/>
    <property type="match status" value="1"/>
</dbReference>
<dbReference type="GO" id="GO:0016747">
    <property type="term" value="F:acyltransferase activity, transferring groups other than amino-acyl groups"/>
    <property type="evidence" value="ECO:0007669"/>
    <property type="project" value="InterPro"/>
</dbReference>
<dbReference type="EMBL" id="JACYTR010000030">
    <property type="protein sequence ID" value="MBD8526760.1"/>
    <property type="molecule type" value="Genomic_DNA"/>
</dbReference>
<accession>A0AAW3ZMQ4</accession>
<dbReference type="SUPFAM" id="SSF55729">
    <property type="entry name" value="Acyl-CoA N-acyltransferases (Nat)"/>
    <property type="match status" value="1"/>
</dbReference>
<dbReference type="PANTHER" id="PTHR23088">
    <property type="entry name" value="NITRILASE-RELATED"/>
    <property type="match status" value="1"/>
</dbReference>
<dbReference type="RefSeq" id="WP_192030182.1">
    <property type="nucleotide sequence ID" value="NZ_JACYTR010000030.1"/>
</dbReference>
<evidence type="ECO:0000259" key="1">
    <source>
        <dbReference type="PROSITE" id="PS50263"/>
    </source>
</evidence>
<comment type="caution">
    <text evidence="3">The sequence shown here is derived from an EMBL/GenBank/DDBJ whole genome shotgun (WGS) entry which is preliminary data.</text>
</comment>
<organism evidence="3 4">
    <name type="scientific">Pseudomarimonas arenosa</name>
    <dbReference type="NCBI Taxonomy" id="2774145"/>
    <lineage>
        <taxon>Bacteria</taxon>
        <taxon>Pseudomonadati</taxon>
        <taxon>Pseudomonadota</taxon>
        <taxon>Gammaproteobacteria</taxon>
        <taxon>Lysobacterales</taxon>
        <taxon>Lysobacteraceae</taxon>
        <taxon>Pseudomarimonas</taxon>
    </lineage>
</organism>
<dbReference type="Proteomes" id="UP000613768">
    <property type="component" value="Unassembled WGS sequence"/>
</dbReference>
<dbReference type="SUPFAM" id="SSF56317">
    <property type="entry name" value="Carbon-nitrogen hydrolase"/>
    <property type="match status" value="1"/>
</dbReference>
<feature type="domain" description="N-acetyltransferase" evidence="2">
    <location>
        <begin position="16"/>
        <end position="207"/>
    </location>
</feature>
<dbReference type="Pfam" id="PF00583">
    <property type="entry name" value="Acetyltransf_1"/>
    <property type="match status" value="1"/>
</dbReference>
<evidence type="ECO:0000313" key="3">
    <source>
        <dbReference type="EMBL" id="MBD8526760.1"/>
    </source>
</evidence>
<name>A0AAW3ZMQ4_9GAMM</name>
<dbReference type="InterPro" id="IPR000182">
    <property type="entry name" value="GNAT_dom"/>
</dbReference>
<dbReference type="PANTHER" id="PTHR23088:SF50">
    <property type="entry name" value="HYDROLASE YHCX"/>
    <property type="match status" value="1"/>
</dbReference>